<dbReference type="InterPro" id="IPR010095">
    <property type="entry name" value="Cas12f1-like_TNB"/>
</dbReference>
<sequence length="296" mass="33803">MFTNMVRTDGYGIDFILAGPQKQAAALPDLEISDFSLEEIGTRFHLWGVDPGQKNIFTASDGHGEEAHQVRKYSAAEYYTRAGFKRTNQRIIDLKNEDEKFLQAERQITIDKTAILQIFILYVHSVLNNLNTLLAFYDDRFAALRFLNHISRQCADAKIINIFVTSGKKYLKRELKQTDDRIPLVALDDAVFATSMKGTLSGLARRLVKLLKQAEYEGLLVTVPVTEYMTSRTCSNCYRNDTQNLRIDGVSLFGVLHCLNQNCNTLWQRDINASRNMPRISYTVITTGEIPIMFRR</sequence>
<protein>
    <recommendedName>
        <fullName evidence="2">Cas12f1-like TNB domain-containing protein</fullName>
    </recommendedName>
</protein>
<accession>A0ABP9YL61</accession>
<dbReference type="Proteomes" id="UP001473302">
    <property type="component" value="Unassembled WGS sequence"/>
</dbReference>
<evidence type="ECO:0000259" key="2">
    <source>
        <dbReference type="Pfam" id="PF07282"/>
    </source>
</evidence>
<dbReference type="EMBL" id="BAABUK010000002">
    <property type="protein sequence ID" value="GAA5807598.1"/>
    <property type="molecule type" value="Genomic_DNA"/>
</dbReference>
<reference evidence="3 4" key="1">
    <citation type="submission" date="2024-04" db="EMBL/GenBank/DDBJ databases">
        <title>genome sequences of Mucor flavus KT1a and Helicostylum pulchrum KT1b strains isolated from the surface of a dry-aged beef.</title>
        <authorList>
            <person name="Toyotome T."/>
            <person name="Hosono M."/>
            <person name="Torimaru M."/>
            <person name="Fukuda K."/>
            <person name="Mikami N."/>
        </authorList>
    </citation>
    <scope>NUCLEOTIDE SEQUENCE [LARGE SCALE GENOMIC DNA]</scope>
    <source>
        <strain evidence="3 4">KT1a</strain>
    </source>
</reference>
<keyword evidence="4" id="KW-1185">Reference proteome</keyword>
<feature type="domain" description="Cas12f1-like TNB" evidence="2">
    <location>
        <begin position="213"/>
        <end position="277"/>
    </location>
</feature>
<keyword evidence="1" id="KW-0238">DNA-binding</keyword>
<name>A0ABP9YL61_9FUNG</name>
<comment type="caution">
    <text evidence="3">The sequence shown here is derived from an EMBL/GenBank/DDBJ whole genome shotgun (WGS) entry which is preliminary data.</text>
</comment>
<proteinExistence type="predicted"/>
<dbReference type="Pfam" id="PF07282">
    <property type="entry name" value="Cas12f1-like_TNB"/>
    <property type="match status" value="1"/>
</dbReference>
<evidence type="ECO:0000313" key="3">
    <source>
        <dbReference type="EMBL" id="GAA5807598.1"/>
    </source>
</evidence>
<evidence type="ECO:0000256" key="1">
    <source>
        <dbReference type="ARBA" id="ARBA00023125"/>
    </source>
</evidence>
<evidence type="ECO:0000313" key="4">
    <source>
        <dbReference type="Proteomes" id="UP001473302"/>
    </source>
</evidence>
<organism evidence="3 4">
    <name type="scientific">Mucor flavus</name>
    <dbReference type="NCBI Taxonomy" id="439312"/>
    <lineage>
        <taxon>Eukaryota</taxon>
        <taxon>Fungi</taxon>
        <taxon>Fungi incertae sedis</taxon>
        <taxon>Mucoromycota</taxon>
        <taxon>Mucoromycotina</taxon>
        <taxon>Mucoromycetes</taxon>
        <taxon>Mucorales</taxon>
        <taxon>Mucorineae</taxon>
        <taxon>Mucoraceae</taxon>
        <taxon>Mucor</taxon>
    </lineage>
</organism>
<gene>
    <name evidence="3" type="ORF">MFLAVUS_000964</name>
</gene>